<evidence type="ECO:0000313" key="9">
    <source>
        <dbReference type="Proteomes" id="UP000315783"/>
    </source>
</evidence>
<feature type="compositionally biased region" description="Low complexity" evidence="5">
    <location>
        <begin position="82"/>
        <end position="109"/>
    </location>
</feature>
<feature type="compositionally biased region" description="Basic and acidic residues" evidence="5">
    <location>
        <begin position="564"/>
        <end position="578"/>
    </location>
</feature>
<dbReference type="Proteomes" id="UP000315783">
    <property type="component" value="Unassembled WGS sequence"/>
</dbReference>
<dbReference type="OrthoDB" id="426001at2759"/>
<name>A0A545VY88_9HYPO</name>
<evidence type="ECO:0000259" key="7">
    <source>
        <dbReference type="PROSITE" id="PS50056"/>
    </source>
</evidence>
<dbReference type="InterPro" id="IPR029021">
    <property type="entry name" value="Prot-tyrosine_phosphatase-like"/>
</dbReference>
<dbReference type="EMBL" id="SPUK01000009">
    <property type="protein sequence ID" value="TQV94821.1"/>
    <property type="molecule type" value="Genomic_DNA"/>
</dbReference>
<dbReference type="GO" id="GO:0005829">
    <property type="term" value="C:cytosol"/>
    <property type="evidence" value="ECO:0007669"/>
    <property type="project" value="TreeGrafter"/>
</dbReference>
<feature type="domain" description="Tyrosine specific protein phosphatases" evidence="7">
    <location>
        <begin position="439"/>
        <end position="490"/>
    </location>
</feature>
<feature type="compositionally biased region" description="Polar residues" evidence="5">
    <location>
        <begin position="582"/>
        <end position="592"/>
    </location>
</feature>
<feature type="domain" description="Tyrosine-protein phosphatase" evidence="6">
    <location>
        <begin position="327"/>
        <end position="519"/>
    </location>
</feature>
<evidence type="ECO:0000256" key="4">
    <source>
        <dbReference type="ARBA" id="ARBA00022912"/>
    </source>
</evidence>
<protein>
    <recommendedName>
        <fullName evidence="2">protein-tyrosine-phosphatase</fullName>
        <ecNumber evidence="2">3.1.3.48</ecNumber>
    </recommendedName>
</protein>
<evidence type="ECO:0000259" key="6">
    <source>
        <dbReference type="PROSITE" id="PS50054"/>
    </source>
</evidence>
<feature type="compositionally biased region" description="Polar residues" evidence="5">
    <location>
        <begin position="664"/>
        <end position="679"/>
    </location>
</feature>
<comment type="similarity">
    <text evidence="1">Belongs to the protein-tyrosine phosphatase family. Non-receptor class dual specificity subfamily.</text>
</comment>
<dbReference type="InterPro" id="IPR000340">
    <property type="entry name" value="Dual-sp_phosphatase_cat-dom"/>
</dbReference>
<feature type="region of interest" description="Disordered" evidence="5">
    <location>
        <begin position="800"/>
        <end position="826"/>
    </location>
</feature>
<comment type="caution">
    <text evidence="8">The sequence shown here is derived from an EMBL/GenBank/DDBJ whole genome shotgun (WGS) entry which is preliminary data.</text>
</comment>
<gene>
    <name evidence="8" type="ORF">IF1G_06832</name>
</gene>
<evidence type="ECO:0000256" key="2">
    <source>
        <dbReference type="ARBA" id="ARBA00013064"/>
    </source>
</evidence>
<dbReference type="PANTHER" id="PTHR10159:SF519">
    <property type="entry name" value="DUAL SPECIFICITY PROTEIN PHOSPHATASE MPK3"/>
    <property type="match status" value="1"/>
</dbReference>
<dbReference type="AlphaFoldDB" id="A0A545VY88"/>
<proteinExistence type="inferred from homology"/>
<feature type="compositionally biased region" description="Polar residues" evidence="5">
    <location>
        <begin position="72"/>
        <end position="81"/>
    </location>
</feature>
<evidence type="ECO:0000256" key="1">
    <source>
        <dbReference type="ARBA" id="ARBA00008601"/>
    </source>
</evidence>
<keyword evidence="9" id="KW-1185">Reference proteome</keyword>
<reference evidence="8 9" key="1">
    <citation type="journal article" date="2019" name="Appl. Microbiol. Biotechnol.">
        <title>Genome sequence of Isaria javanica and comparative genome analysis insights into family S53 peptidase evolution in fungal entomopathogens.</title>
        <authorList>
            <person name="Lin R."/>
            <person name="Zhang X."/>
            <person name="Xin B."/>
            <person name="Zou M."/>
            <person name="Gao Y."/>
            <person name="Qin F."/>
            <person name="Hu Q."/>
            <person name="Xie B."/>
            <person name="Cheng X."/>
        </authorList>
    </citation>
    <scope>NUCLEOTIDE SEQUENCE [LARGE SCALE GENOMIC DNA]</scope>
    <source>
        <strain evidence="8 9">IJ1G</strain>
    </source>
</reference>
<dbReference type="CDD" id="cd14521">
    <property type="entry name" value="DSP_fungal_SDP1-like"/>
    <property type="match status" value="1"/>
</dbReference>
<feature type="compositionally biased region" description="Basic and acidic residues" evidence="5">
    <location>
        <begin position="59"/>
        <end position="71"/>
    </location>
</feature>
<dbReference type="Pfam" id="PF00782">
    <property type="entry name" value="DSPc"/>
    <property type="match status" value="1"/>
</dbReference>
<dbReference type="GO" id="GO:0005634">
    <property type="term" value="C:nucleus"/>
    <property type="evidence" value="ECO:0007669"/>
    <property type="project" value="TreeGrafter"/>
</dbReference>
<accession>A0A545VY88</accession>
<dbReference type="PANTHER" id="PTHR10159">
    <property type="entry name" value="DUAL SPECIFICITY PROTEIN PHOSPHATASE"/>
    <property type="match status" value="1"/>
</dbReference>
<feature type="region of interest" description="Disordered" evidence="5">
    <location>
        <begin position="661"/>
        <end position="697"/>
    </location>
</feature>
<dbReference type="EC" id="3.1.3.48" evidence="2"/>
<dbReference type="PROSITE" id="PS00383">
    <property type="entry name" value="TYR_PHOSPHATASE_1"/>
    <property type="match status" value="1"/>
</dbReference>
<keyword evidence="3" id="KW-0378">Hydrolase</keyword>
<sequence>MPSAAARRLYEDQIPTFMSVFDLDADTIGDSDTVTVLDPKLAGMDSKPVLPVPAPAHDGAIHQDPNHKHSDSTSTQLSESADSSPTTTLSTTDSSPLTDRSPSSSPDSPVNANLIPLNNYPSTTFGALPVTNASAGLFPPADVAALSRPMTSPAPRRPRNMKGLSILPPLAVTTVTKPSLAEPASPCFIKPQIPAMKRKPSQLSLRTNTQDLLRPCLEVPPSPAMPPILQRRALKHSTSTPHMLSMIKPCQAPTLPPLPSSRMLERNESGLSEVLRPMKTGMRSSFDAAITEEDSPIKPQMASRHEFEPYDESINNEDQKSPTYPNGPIAIYEDNVYLYLEPTAEEASKFDVVFNVAREVENPFEVLRRKQADELARQKQPDSSPIPDTAVTTASFATAFEFQPDDGSIETPTTPKANPLIKTPEYVHIPWDHNTDIAPDLMALCESIHSHTKQGKKVLIHCQQGASRSASLIIAYGLYLNPELSVNDAYYAAQAKSRWISPNMKLMYSLQDFQKELSKKRSAPASSAFRPRTGRSPNKHRLTLSADAIDVSPKEPLSAPLPSDEEKSREEMLKDGSKRARGNSSPGLQSVSPGPASAPLTFSWKNIEPFAPTEDDTVRDTELPVPPMPTIAAPAPPIPPMPTEAPPPIPAQAFLHLGQVPQRPKSSMSRPEPSSNKNAASWLDSLQPPVPRPRSSVGMRALPLRSYQDQMPSVLDPRALSTTTQTQTVHLPTTPFDEPPLLSPRAETMTSSLHDYPAFSGFTGMQPMDTSAAAPAPVEDGLFSPRATTFPREATFFFGLPDPTVDPRSPPTRGEAPIIRSIDDLL</sequence>
<dbReference type="SMART" id="SM00195">
    <property type="entry name" value="DSPc"/>
    <property type="match status" value="1"/>
</dbReference>
<organism evidence="8 9">
    <name type="scientific">Cordyceps javanica</name>
    <dbReference type="NCBI Taxonomy" id="43265"/>
    <lineage>
        <taxon>Eukaryota</taxon>
        <taxon>Fungi</taxon>
        <taxon>Dikarya</taxon>
        <taxon>Ascomycota</taxon>
        <taxon>Pezizomycotina</taxon>
        <taxon>Sordariomycetes</taxon>
        <taxon>Hypocreomycetidae</taxon>
        <taxon>Hypocreales</taxon>
        <taxon>Cordycipitaceae</taxon>
        <taxon>Cordyceps</taxon>
    </lineage>
</organism>
<keyword evidence="4" id="KW-0904">Protein phosphatase</keyword>
<feature type="region of interest" description="Disordered" evidence="5">
    <location>
        <begin position="519"/>
        <end position="600"/>
    </location>
</feature>
<dbReference type="GO" id="GO:0033550">
    <property type="term" value="F:MAP kinase tyrosine phosphatase activity"/>
    <property type="evidence" value="ECO:0007669"/>
    <property type="project" value="TreeGrafter"/>
</dbReference>
<feature type="region of interest" description="Disordered" evidence="5">
    <location>
        <begin position="47"/>
        <end position="115"/>
    </location>
</feature>
<dbReference type="GO" id="GO:0017017">
    <property type="term" value="F:MAP kinase tyrosine/serine/threonine phosphatase activity"/>
    <property type="evidence" value="ECO:0007669"/>
    <property type="project" value="TreeGrafter"/>
</dbReference>
<evidence type="ECO:0000256" key="3">
    <source>
        <dbReference type="ARBA" id="ARBA00022801"/>
    </source>
</evidence>
<dbReference type="GO" id="GO:0008330">
    <property type="term" value="F:protein tyrosine/threonine phosphatase activity"/>
    <property type="evidence" value="ECO:0007669"/>
    <property type="project" value="TreeGrafter"/>
</dbReference>
<dbReference type="InterPro" id="IPR016130">
    <property type="entry name" value="Tyr_Pase_AS"/>
</dbReference>
<dbReference type="STRING" id="43265.A0A545VY88"/>
<evidence type="ECO:0000256" key="5">
    <source>
        <dbReference type="SAM" id="MobiDB-lite"/>
    </source>
</evidence>
<dbReference type="PROSITE" id="PS50054">
    <property type="entry name" value="TYR_PHOSPHATASE_DUAL"/>
    <property type="match status" value="1"/>
</dbReference>
<dbReference type="Gene3D" id="3.90.190.10">
    <property type="entry name" value="Protein tyrosine phosphatase superfamily"/>
    <property type="match status" value="1"/>
</dbReference>
<dbReference type="PROSITE" id="PS50056">
    <property type="entry name" value="TYR_PHOSPHATASE_2"/>
    <property type="match status" value="1"/>
</dbReference>
<evidence type="ECO:0000313" key="8">
    <source>
        <dbReference type="EMBL" id="TQV94821.1"/>
    </source>
</evidence>
<dbReference type="InterPro" id="IPR020422">
    <property type="entry name" value="TYR_PHOSPHATASE_DUAL_dom"/>
</dbReference>
<dbReference type="InterPro" id="IPR000387">
    <property type="entry name" value="Tyr_Pase_dom"/>
</dbReference>
<dbReference type="GO" id="GO:0043409">
    <property type="term" value="P:negative regulation of MAPK cascade"/>
    <property type="evidence" value="ECO:0007669"/>
    <property type="project" value="TreeGrafter"/>
</dbReference>
<dbReference type="SUPFAM" id="SSF52799">
    <property type="entry name" value="(Phosphotyrosine protein) phosphatases II"/>
    <property type="match status" value="1"/>
</dbReference>